<protein>
    <submittedName>
        <fullName evidence="1">Uncharacterized protein</fullName>
    </submittedName>
</protein>
<dbReference type="RefSeq" id="WP_127787137.1">
    <property type="nucleotide sequence ID" value="NZ_SACL01000002.1"/>
</dbReference>
<dbReference type="AlphaFoldDB" id="A0A437MJS3"/>
<keyword evidence="2" id="KW-1185">Reference proteome</keyword>
<sequence>MSHTVQGLAYVTTDEQAEAARAGHQAAVEEQRASRPAVADPRPLQRDVLVMMLDAGLLRPEQCRAGREIAEMVYATTAGIIGNVVARYDERITGSDADDWPSHMRSAYVERFRPWSEWAKAEAVKGLTFRQITLGICADNLGCKQYGVRHGIHRMTALRKLQLSLFWYAEQARWIDPLPDADFAA</sequence>
<evidence type="ECO:0000313" key="2">
    <source>
        <dbReference type="Proteomes" id="UP000282957"/>
    </source>
</evidence>
<dbReference type="OrthoDB" id="7384669at2"/>
<reference evidence="1 2" key="1">
    <citation type="submission" date="2019-01" db="EMBL/GenBank/DDBJ databases">
        <authorList>
            <person name="Chen W.-M."/>
        </authorList>
    </citation>
    <scope>NUCLEOTIDE SEQUENCE [LARGE SCALE GENOMIC DNA]</scope>
    <source>
        <strain evidence="1 2">CCP-6</strain>
    </source>
</reference>
<proteinExistence type="predicted"/>
<comment type="caution">
    <text evidence="1">The sequence shown here is derived from an EMBL/GenBank/DDBJ whole genome shotgun (WGS) entry which is preliminary data.</text>
</comment>
<gene>
    <name evidence="1" type="ORF">EOD42_08950</name>
</gene>
<organism evidence="1 2">
    <name type="scientific">Rhodovarius crocodyli</name>
    <dbReference type="NCBI Taxonomy" id="1979269"/>
    <lineage>
        <taxon>Bacteria</taxon>
        <taxon>Pseudomonadati</taxon>
        <taxon>Pseudomonadota</taxon>
        <taxon>Alphaproteobacteria</taxon>
        <taxon>Acetobacterales</taxon>
        <taxon>Roseomonadaceae</taxon>
        <taxon>Rhodovarius</taxon>
    </lineage>
</organism>
<accession>A0A437MJS3</accession>
<evidence type="ECO:0000313" key="1">
    <source>
        <dbReference type="EMBL" id="RVT97908.1"/>
    </source>
</evidence>
<dbReference type="EMBL" id="SACL01000002">
    <property type="protein sequence ID" value="RVT97908.1"/>
    <property type="molecule type" value="Genomic_DNA"/>
</dbReference>
<name>A0A437MJS3_9PROT</name>
<dbReference type="Proteomes" id="UP000282957">
    <property type="component" value="Unassembled WGS sequence"/>
</dbReference>